<evidence type="ECO:0000313" key="1">
    <source>
        <dbReference type="EMBL" id="KAI3769848.1"/>
    </source>
</evidence>
<keyword evidence="2" id="KW-1185">Reference proteome</keyword>
<organism evidence="1 2">
    <name type="scientific">Arctium lappa</name>
    <name type="common">Greater burdock</name>
    <name type="synonym">Lappa major</name>
    <dbReference type="NCBI Taxonomy" id="4217"/>
    <lineage>
        <taxon>Eukaryota</taxon>
        <taxon>Viridiplantae</taxon>
        <taxon>Streptophyta</taxon>
        <taxon>Embryophyta</taxon>
        <taxon>Tracheophyta</taxon>
        <taxon>Spermatophyta</taxon>
        <taxon>Magnoliopsida</taxon>
        <taxon>eudicotyledons</taxon>
        <taxon>Gunneridae</taxon>
        <taxon>Pentapetalae</taxon>
        <taxon>asterids</taxon>
        <taxon>campanulids</taxon>
        <taxon>Asterales</taxon>
        <taxon>Asteraceae</taxon>
        <taxon>Carduoideae</taxon>
        <taxon>Cardueae</taxon>
        <taxon>Arctiinae</taxon>
        <taxon>Arctium</taxon>
    </lineage>
</organism>
<gene>
    <name evidence="1" type="ORF">L6452_00962</name>
</gene>
<comment type="caution">
    <text evidence="1">The sequence shown here is derived from an EMBL/GenBank/DDBJ whole genome shotgun (WGS) entry which is preliminary data.</text>
</comment>
<accession>A0ACB9FGC5</accession>
<proteinExistence type="predicted"/>
<sequence>MVLETSIPSEWSEEEDISDDEWCVEESFFEEKNYGKERNDLNGAAKESRTEKKVKCKVSEGEDDQEEDMASQDSTENSTLAPEGKDEGQKSPKRTTGENWAKEKILNNGSEAKFDPEKVNGPQFKEQNGSGQVDEVANKAQVQIPRPLSLIDQGTIR</sequence>
<name>A0ACB9FGC5_ARCLA</name>
<protein>
    <submittedName>
        <fullName evidence="1">Uncharacterized protein</fullName>
    </submittedName>
</protein>
<reference evidence="1 2" key="2">
    <citation type="journal article" date="2022" name="Mol. Ecol. Resour.">
        <title>The genomes of chicory, endive, great burdock and yacon provide insights into Asteraceae paleo-polyploidization history and plant inulin production.</title>
        <authorList>
            <person name="Fan W."/>
            <person name="Wang S."/>
            <person name="Wang H."/>
            <person name="Wang A."/>
            <person name="Jiang F."/>
            <person name="Liu H."/>
            <person name="Zhao H."/>
            <person name="Xu D."/>
            <person name="Zhang Y."/>
        </authorList>
    </citation>
    <scope>NUCLEOTIDE SEQUENCE [LARGE SCALE GENOMIC DNA]</scope>
    <source>
        <strain evidence="2">cv. Niubang</strain>
    </source>
</reference>
<evidence type="ECO:0000313" key="2">
    <source>
        <dbReference type="Proteomes" id="UP001055879"/>
    </source>
</evidence>
<dbReference type="Proteomes" id="UP001055879">
    <property type="component" value="Linkage Group LG01"/>
</dbReference>
<dbReference type="EMBL" id="CM042047">
    <property type="protein sequence ID" value="KAI3769848.1"/>
    <property type="molecule type" value="Genomic_DNA"/>
</dbReference>
<reference evidence="2" key="1">
    <citation type="journal article" date="2022" name="Mol. Ecol. Resour.">
        <title>The genomes of chicory, endive, great burdock and yacon provide insights into Asteraceae palaeo-polyploidization history and plant inulin production.</title>
        <authorList>
            <person name="Fan W."/>
            <person name="Wang S."/>
            <person name="Wang H."/>
            <person name="Wang A."/>
            <person name="Jiang F."/>
            <person name="Liu H."/>
            <person name="Zhao H."/>
            <person name="Xu D."/>
            <person name="Zhang Y."/>
        </authorList>
    </citation>
    <scope>NUCLEOTIDE SEQUENCE [LARGE SCALE GENOMIC DNA]</scope>
    <source>
        <strain evidence="2">cv. Niubang</strain>
    </source>
</reference>